<evidence type="ECO:0000313" key="1">
    <source>
        <dbReference type="EMBL" id="GAL35247.1"/>
    </source>
</evidence>
<dbReference type="Proteomes" id="UP000029224">
    <property type="component" value="Unassembled WGS sequence"/>
</dbReference>
<dbReference type="EMBL" id="BBMT01000006">
    <property type="protein sequence ID" value="GAL35247.1"/>
    <property type="molecule type" value="Genomic_DNA"/>
</dbReference>
<comment type="caution">
    <text evidence="1">The sequence shown here is derived from an EMBL/GenBank/DDBJ whole genome shotgun (WGS) entry which is preliminary data.</text>
</comment>
<reference evidence="1 2" key="2">
    <citation type="submission" date="2014-09" db="EMBL/GenBank/DDBJ databases">
        <authorList>
            <consortium name="NBRP consortium"/>
            <person name="Sawabe T."/>
            <person name="Meirelles P."/>
            <person name="Nakanishi M."/>
            <person name="Sayaka M."/>
            <person name="Hattori M."/>
            <person name="Ohkuma M."/>
        </authorList>
    </citation>
    <scope>NUCLEOTIDE SEQUENCE [LARGE SCALE GENOMIC DNA]</scope>
    <source>
        <strain evidence="1 2">JCM 19240</strain>
    </source>
</reference>
<protein>
    <submittedName>
        <fullName evidence="1">Uncharacterized protein</fullName>
    </submittedName>
</protein>
<organism evidence="1 2">
    <name type="scientific">Vibrio maritimus</name>
    <dbReference type="NCBI Taxonomy" id="990268"/>
    <lineage>
        <taxon>Bacteria</taxon>
        <taxon>Pseudomonadati</taxon>
        <taxon>Pseudomonadota</taxon>
        <taxon>Gammaproteobacteria</taxon>
        <taxon>Vibrionales</taxon>
        <taxon>Vibrionaceae</taxon>
        <taxon>Vibrio</taxon>
    </lineage>
</organism>
<keyword evidence="2" id="KW-1185">Reference proteome</keyword>
<reference evidence="1 2" key="1">
    <citation type="submission" date="2014-09" db="EMBL/GenBank/DDBJ databases">
        <title>Vibrio maritimus JCM 19240. (C210) whole genome shotgun sequence.</title>
        <authorList>
            <person name="Sawabe T."/>
            <person name="Meirelles P."/>
            <person name="Nakanishi M."/>
            <person name="Sayaka M."/>
            <person name="Hattori M."/>
            <person name="Ohkuma M."/>
        </authorList>
    </citation>
    <scope>NUCLEOTIDE SEQUENCE [LARGE SCALE GENOMIC DNA]</scope>
    <source>
        <strain evidence="1 2">JCM 19240</strain>
    </source>
</reference>
<sequence length="95" mass="10533">MKITDLSSASCALLPPASILLDDDAQSYIEHVSPTSTDLFVVVYSLHLQQFLAFAIHPVSNQIICQLPFDCEKYVLDFGLPDETDLHGQLLETPQ</sequence>
<accession>A0A090TWE1</accession>
<proteinExistence type="predicted"/>
<name>A0A090TWE1_9VIBR</name>
<evidence type="ECO:0000313" key="2">
    <source>
        <dbReference type="Proteomes" id="UP000029224"/>
    </source>
</evidence>
<gene>
    <name evidence="1" type="ORF">JCM19240_3617</name>
</gene>
<dbReference type="AlphaFoldDB" id="A0A090TWE1"/>